<keyword evidence="2" id="KW-1185">Reference proteome</keyword>
<organism evidence="1 2">
    <name type="scientific">Fusarium torreyae</name>
    <dbReference type="NCBI Taxonomy" id="1237075"/>
    <lineage>
        <taxon>Eukaryota</taxon>
        <taxon>Fungi</taxon>
        <taxon>Dikarya</taxon>
        <taxon>Ascomycota</taxon>
        <taxon>Pezizomycotina</taxon>
        <taxon>Sordariomycetes</taxon>
        <taxon>Hypocreomycetidae</taxon>
        <taxon>Hypocreales</taxon>
        <taxon>Nectriaceae</taxon>
        <taxon>Fusarium</taxon>
    </lineage>
</organism>
<reference evidence="1" key="1">
    <citation type="submission" date="2022-09" db="EMBL/GenBank/DDBJ databases">
        <title>Fusarium specimens isolated from Avocado Roots.</title>
        <authorList>
            <person name="Stajich J."/>
            <person name="Roper C."/>
            <person name="Heimlech-Rivalta G."/>
        </authorList>
    </citation>
    <scope>NUCLEOTIDE SEQUENCE</scope>
    <source>
        <strain evidence="1">CF00136</strain>
    </source>
</reference>
<proteinExistence type="predicted"/>
<dbReference type="AlphaFoldDB" id="A0A9W8SDG2"/>
<protein>
    <submittedName>
        <fullName evidence="1">Uncharacterized protein</fullName>
    </submittedName>
</protein>
<gene>
    <name evidence="1" type="ORF">NW762_001423</name>
</gene>
<dbReference type="Proteomes" id="UP001152049">
    <property type="component" value="Unassembled WGS sequence"/>
</dbReference>
<evidence type="ECO:0000313" key="1">
    <source>
        <dbReference type="EMBL" id="KAJ4269755.1"/>
    </source>
</evidence>
<name>A0A9W8SDG2_9HYPO</name>
<sequence>MTRKEQEFSHVFVLQSNREYALEVVLIGKVAQAHMAIGMGSGMMSNGEAREFMQELQRRAHHHNLADVAASCIVDFEVAMTSKHDGRAQDPAQRFDELALFNEFVKN</sequence>
<evidence type="ECO:0000313" key="2">
    <source>
        <dbReference type="Proteomes" id="UP001152049"/>
    </source>
</evidence>
<comment type="caution">
    <text evidence="1">The sequence shown here is derived from an EMBL/GenBank/DDBJ whole genome shotgun (WGS) entry which is preliminary data.</text>
</comment>
<dbReference type="EMBL" id="JAOQAZ010000002">
    <property type="protein sequence ID" value="KAJ4269755.1"/>
    <property type="molecule type" value="Genomic_DNA"/>
</dbReference>
<dbReference type="OrthoDB" id="10261408at2759"/>
<accession>A0A9W8SDG2</accession>